<reference evidence="3" key="2">
    <citation type="submission" date="2022-01" db="EMBL/GenBank/DDBJ databases">
        <authorList>
            <person name="Hirooka S."/>
            <person name="Miyagishima S.Y."/>
        </authorList>
    </citation>
    <scope>NUCLEOTIDE SEQUENCE</scope>
    <source>
        <strain evidence="3">NBRC 102759</strain>
    </source>
</reference>
<feature type="domain" description="Coilin N-terminal" evidence="2">
    <location>
        <begin position="5"/>
        <end position="132"/>
    </location>
</feature>
<dbReference type="InterPro" id="IPR031722">
    <property type="entry name" value="Coilin_N"/>
</dbReference>
<comment type="caution">
    <text evidence="3">The sequence shown here is derived from an EMBL/GenBank/DDBJ whole genome shotgun (WGS) entry which is preliminary data.</text>
</comment>
<reference evidence="3" key="1">
    <citation type="journal article" date="2022" name="Proc. Natl. Acad. Sci. U.S.A.">
        <title>Life cycle and functional genomics of the unicellular red alga Galdieria for elucidating algal and plant evolution and industrial use.</title>
        <authorList>
            <person name="Hirooka S."/>
            <person name="Itabashi T."/>
            <person name="Ichinose T.M."/>
            <person name="Onuma R."/>
            <person name="Fujiwara T."/>
            <person name="Yamashita S."/>
            <person name="Jong L.W."/>
            <person name="Tomita R."/>
            <person name="Iwane A.H."/>
            <person name="Miyagishima S.Y."/>
        </authorList>
    </citation>
    <scope>NUCLEOTIDE SEQUENCE</scope>
    <source>
        <strain evidence="3">NBRC 102759</strain>
    </source>
</reference>
<accession>A0A9C7UUB0</accession>
<name>A0A9C7UUB0_9RHOD</name>
<evidence type="ECO:0000256" key="1">
    <source>
        <dbReference type="SAM" id="MobiDB-lite"/>
    </source>
</evidence>
<feature type="region of interest" description="Disordered" evidence="1">
    <location>
        <begin position="110"/>
        <end position="168"/>
    </location>
</feature>
<evidence type="ECO:0000313" key="4">
    <source>
        <dbReference type="Proteomes" id="UP001061958"/>
    </source>
</evidence>
<dbReference type="Pfam" id="PF15862">
    <property type="entry name" value="Coilin_N"/>
    <property type="match status" value="1"/>
</dbReference>
<gene>
    <name evidence="3" type="ORF">GpartN1_g7161.t1</name>
</gene>
<protein>
    <recommendedName>
        <fullName evidence="2">Coilin N-terminal domain-containing protein</fullName>
    </recommendedName>
</protein>
<organism evidence="3 4">
    <name type="scientific">Galdieria partita</name>
    <dbReference type="NCBI Taxonomy" id="83374"/>
    <lineage>
        <taxon>Eukaryota</taxon>
        <taxon>Rhodophyta</taxon>
        <taxon>Bangiophyceae</taxon>
        <taxon>Galdieriales</taxon>
        <taxon>Galdieriaceae</taxon>
        <taxon>Galdieria</taxon>
    </lineage>
</organism>
<dbReference type="AlphaFoldDB" id="A0A9C7UUB0"/>
<keyword evidence="4" id="KW-1185">Reference proteome</keyword>
<proteinExistence type="predicted"/>
<evidence type="ECO:0000259" key="2">
    <source>
        <dbReference type="Pfam" id="PF15862"/>
    </source>
</evidence>
<dbReference type="OrthoDB" id="10564705at2759"/>
<dbReference type="EMBL" id="BQMJ01000068">
    <property type="protein sequence ID" value="GJQ15370.1"/>
    <property type="molecule type" value="Genomic_DNA"/>
</dbReference>
<sequence>MSVHRLKLYFQDFSQIPYWIKVPPEIHTIGDLMDVIQKRYRLKTRPLLLLKGGVLPEFEELDLLINEEELWIQQGENKDEAKGNEQENSANDDLCSVGDDTSLLAQLEHQRNKLQTTTPQNRKQRPSASKKRRWRKKKLKVRSAEPVESHSSDSSFTDSSASEEQKVFLPRGNVSSTLRRLEKEHLWASQDRQWNQSYQLQGSKPITVEEDNNMQSLERNDTTKIYV</sequence>
<feature type="compositionally biased region" description="Low complexity" evidence="1">
    <location>
        <begin position="152"/>
        <end position="162"/>
    </location>
</feature>
<feature type="compositionally biased region" description="Basic residues" evidence="1">
    <location>
        <begin position="122"/>
        <end position="141"/>
    </location>
</feature>
<dbReference type="Proteomes" id="UP001061958">
    <property type="component" value="Unassembled WGS sequence"/>
</dbReference>
<evidence type="ECO:0000313" key="3">
    <source>
        <dbReference type="EMBL" id="GJQ15370.1"/>
    </source>
</evidence>
<feature type="compositionally biased region" description="Basic and acidic residues" evidence="1">
    <location>
        <begin position="142"/>
        <end position="151"/>
    </location>
</feature>